<keyword evidence="4" id="KW-1133">Transmembrane helix</keyword>
<keyword evidence="1" id="KW-0547">Nucleotide-binding</keyword>
<name>A0A5C4UQE1_9ACTN</name>
<evidence type="ECO:0000256" key="4">
    <source>
        <dbReference type="SAM" id="Phobius"/>
    </source>
</evidence>
<dbReference type="SUPFAM" id="SSF52540">
    <property type="entry name" value="P-loop containing nucleoside triphosphate hydrolases"/>
    <property type="match status" value="1"/>
</dbReference>
<dbReference type="PANTHER" id="PTHR24221:SF654">
    <property type="entry name" value="ATP-BINDING CASSETTE SUB-FAMILY B MEMBER 6"/>
    <property type="match status" value="1"/>
</dbReference>
<feature type="domain" description="ABC transporter" evidence="5">
    <location>
        <begin position="359"/>
        <end position="602"/>
    </location>
</feature>
<evidence type="ECO:0000259" key="5">
    <source>
        <dbReference type="PROSITE" id="PS50893"/>
    </source>
</evidence>
<feature type="transmembrane region" description="Helical" evidence="4">
    <location>
        <begin position="259"/>
        <end position="279"/>
    </location>
</feature>
<dbReference type="InterPro" id="IPR003593">
    <property type="entry name" value="AAA+_ATPase"/>
</dbReference>
<organism evidence="6 7">
    <name type="scientific">Streptomyces sedi</name>
    <dbReference type="NCBI Taxonomy" id="555059"/>
    <lineage>
        <taxon>Bacteria</taxon>
        <taxon>Bacillati</taxon>
        <taxon>Actinomycetota</taxon>
        <taxon>Actinomycetes</taxon>
        <taxon>Kitasatosporales</taxon>
        <taxon>Streptomycetaceae</taxon>
        <taxon>Streptomyces</taxon>
    </lineage>
</organism>
<dbReference type="RefSeq" id="WP_139649546.1">
    <property type="nucleotide sequence ID" value="NZ_BAAAZS010000035.1"/>
</dbReference>
<dbReference type="SMART" id="SM00382">
    <property type="entry name" value="AAA"/>
    <property type="match status" value="1"/>
</dbReference>
<dbReference type="Gene3D" id="3.40.50.300">
    <property type="entry name" value="P-loop containing nucleotide triphosphate hydrolases"/>
    <property type="match status" value="1"/>
</dbReference>
<dbReference type="AlphaFoldDB" id="A0A5C4UQE1"/>
<keyword evidence="7" id="KW-1185">Reference proteome</keyword>
<comment type="caution">
    <text evidence="6">The sequence shown here is derived from an EMBL/GenBank/DDBJ whole genome shotgun (WGS) entry which is preliminary data.</text>
</comment>
<gene>
    <name evidence="6" type="ORF">FH715_25900</name>
</gene>
<evidence type="ECO:0000256" key="2">
    <source>
        <dbReference type="ARBA" id="ARBA00022840"/>
    </source>
</evidence>
<dbReference type="GO" id="GO:0034040">
    <property type="term" value="F:ATPase-coupled lipid transmembrane transporter activity"/>
    <property type="evidence" value="ECO:0007669"/>
    <property type="project" value="TreeGrafter"/>
</dbReference>
<dbReference type="InterPro" id="IPR027417">
    <property type="entry name" value="P-loop_NTPase"/>
</dbReference>
<sequence length="621" mass="66665">MDALANRLRLLRALGPAGLPVNAALVVVMLVERLGPAVMAAGVGLVVGGLGEAIGSGSLSAAVAPLCVFGGAVLATQAAEALLEPLKFIAAVRIDGPHRERVARTAASSGRVEVLERPETQRLIREAMADRSHGYDCTPSDGAVGQLRWAAGMVGAAAACAVLAQYAWWFVPMALIPAALHRVLRTRDDFALAARWRAASKDEQHADVWREATTSQGEGKDIRVFGLADWSVTRMQGHIRAANAPLWSYIDRMLRRSGVHLMLVIVGLLPMYVMVASGAPGRADPAALAAAVFAAGWSLFLVLGPDSEMYNIIGAGRVLRAHDELRDALGESEPSSATARAAESSDRPAGGDRPAPPRVCFADVSFRYPGDDQDVLDGLNLEIEPGEFLAVVGINGAGKSTLIKLLTGLYEPTSGVIRADGHPLSQTPATDWRRRLSVVFQDFVKYPLSAEDNVALGHGHTPRDRGEVERAAHEAGFEAVIERLPDGWDTPLSRTRSGGVDLSGGQWQQTVLARALYAMRRGARLLVLDEPTAHLDVRTESDVFERLAKSRGDSGLVLISHRLSTVRQADRIVFLDGGRITESGTHDELMAKGGAYADMFRIQAARFRRGYDDRIEEGDVL</sequence>
<feature type="transmembrane region" description="Helical" evidence="4">
    <location>
        <begin position="285"/>
        <end position="303"/>
    </location>
</feature>
<dbReference type="Pfam" id="PF00005">
    <property type="entry name" value="ABC_tran"/>
    <property type="match status" value="1"/>
</dbReference>
<keyword evidence="4" id="KW-0812">Transmembrane</keyword>
<dbReference type="GO" id="GO:0005524">
    <property type="term" value="F:ATP binding"/>
    <property type="evidence" value="ECO:0007669"/>
    <property type="project" value="UniProtKB-KW"/>
</dbReference>
<dbReference type="PANTHER" id="PTHR24221">
    <property type="entry name" value="ATP-BINDING CASSETTE SUB-FAMILY B"/>
    <property type="match status" value="1"/>
</dbReference>
<dbReference type="GO" id="GO:0016887">
    <property type="term" value="F:ATP hydrolysis activity"/>
    <property type="evidence" value="ECO:0007669"/>
    <property type="project" value="InterPro"/>
</dbReference>
<dbReference type="OrthoDB" id="9806127at2"/>
<reference evidence="6 7" key="1">
    <citation type="submission" date="2019-06" db="EMBL/GenBank/DDBJ databases">
        <title>Draft genome of Streptomyces sedi sp. JCM16909.</title>
        <authorList>
            <person name="Klykleung N."/>
            <person name="Tanasupawat S."/>
            <person name="Kudo T."/>
            <person name="Yuki M."/>
            <person name="Ohkuma M."/>
        </authorList>
    </citation>
    <scope>NUCLEOTIDE SEQUENCE [LARGE SCALE GENOMIC DNA]</scope>
    <source>
        <strain evidence="6 7">JCM 16909</strain>
    </source>
</reference>
<evidence type="ECO:0000256" key="3">
    <source>
        <dbReference type="SAM" id="MobiDB-lite"/>
    </source>
</evidence>
<feature type="transmembrane region" description="Helical" evidence="4">
    <location>
        <begin position="149"/>
        <end position="171"/>
    </location>
</feature>
<evidence type="ECO:0000256" key="1">
    <source>
        <dbReference type="ARBA" id="ARBA00022741"/>
    </source>
</evidence>
<dbReference type="InterPro" id="IPR003439">
    <property type="entry name" value="ABC_transporter-like_ATP-bd"/>
</dbReference>
<accession>A0A5C4UQE1</accession>
<dbReference type="PROSITE" id="PS50893">
    <property type="entry name" value="ABC_TRANSPORTER_2"/>
    <property type="match status" value="1"/>
</dbReference>
<evidence type="ECO:0000313" key="7">
    <source>
        <dbReference type="Proteomes" id="UP000311713"/>
    </source>
</evidence>
<feature type="region of interest" description="Disordered" evidence="3">
    <location>
        <begin position="329"/>
        <end position="357"/>
    </location>
</feature>
<keyword evidence="4" id="KW-0472">Membrane</keyword>
<dbReference type="Proteomes" id="UP000311713">
    <property type="component" value="Unassembled WGS sequence"/>
</dbReference>
<protein>
    <submittedName>
        <fullName evidence="6">ATP-binding cassette domain-containing protein</fullName>
    </submittedName>
</protein>
<keyword evidence="2 6" id="KW-0067">ATP-binding</keyword>
<evidence type="ECO:0000313" key="6">
    <source>
        <dbReference type="EMBL" id="TNM25854.1"/>
    </source>
</evidence>
<proteinExistence type="predicted"/>
<feature type="transmembrane region" description="Helical" evidence="4">
    <location>
        <begin position="12"/>
        <end position="31"/>
    </location>
</feature>
<dbReference type="EMBL" id="VDGT01000027">
    <property type="protein sequence ID" value="TNM25854.1"/>
    <property type="molecule type" value="Genomic_DNA"/>
</dbReference>
<dbReference type="InterPro" id="IPR039421">
    <property type="entry name" value="Type_1_exporter"/>
</dbReference>